<dbReference type="Proteomes" id="UP000801864">
    <property type="component" value="Unassembled WGS sequence"/>
</dbReference>
<evidence type="ECO:0000313" key="8">
    <source>
        <dbReference type="EMBL" id="KAF3062898.1"/>
    </source>
</evidence>
<sequence length="508" mass="53610">MAPTPLKAGLLLLSQLHLTRAMILAPRQQVTCSFATASSSGDTCDSFASEWGLTEQTFESLNPGVSCPNLVAGQNYCVVGTVSSAPPSSSSSQSSMSSSSSSLPAKTSSTLVTSTRVSTTSSSTTSDQPQQTGTAANCNKFYLVQPGDSCPAIESEFGISMSQFITWNPSVNTGCTNIIAGYYYCVGVPGASKVTTTTTSTKTTGNGISTPTPIQTGMTTSCNKFYLVQSGDSCAVIATTYNVPLATFYSWNPAVGSSCATLDVGYYVCVDAIGYTPPKTTTTTTKKTSTTSSGNGITTPTPFETGMVNNCKKFYLVKSGDSCATIATSQKTTAANIEKWNPGVGSTCTTLWLGDYICVGVTNIASVANERIHGHESFVDNDGVRIHYRSYGSGPLLVLQHRFPDREAALNTFQVQGFAKKYTVVTPTLRGYPPNDDPLEKEDYAATAYFGHVGAVGKGSAVIVGHDVRDVVVQNFASAYSDMLKGLVMVNTPIIPVFLPLIEPNSYQ</sequence>
<evidence type="ECO:0000256" key="1">
    <source>
        <dbReference type="ARBA" id="ARBA00022669"/>
    </source>
</evidence>
<evidence type="ECO:0000313" key="9">
    <source>
        <dbReference type="Proteomes" id="UP000801864"/>
    </source>
</evidence>
<gene>
    <name evidence="8" type="ORF">CFAM422_010431</name>
</gene>
<dbReference type="InterPro" id="IPR052210">
    <property type="entry name" value="LysM1-like"/>
</dbReference>
<evidence type="ECO:0000259" key="7">
    <source>
        <dbReference type="PROSITE" id="PS51782"/>
    </source>
</evidence>
<accession>A0A9P4X7M2</accession>
<protein>
    <submittedName>
        <fullName evidence="8">LysM domain-containing protein</fullName>
    </submittedName>
</protein>
<keyword evidence="2 6" id="KW-0732">Signal</keyword>
<dbReference type="Gene3D" id="3.10.350.10">
    <property type="entry name" value="LysM domain"/>
    <property type="match status" value="4"/>
</dbReference>
<feature type="domain" description="LysM" evidence="7">
    <location>
        <begin position="313"/>
        <end position="359"/>
    </location>
</feature>
<evidence type="ECO:0000256" key="6">
    <source>
        <dbReference type="SAM" id="SignalP"/>
    </source>
</evidence>
<evidence type="ECO:0000256" key="2">
    <source>
        <dbReference type="ARBA" id="ARBA00022729"/>
    </source>
</evidence>
<comment type="similarity">
    <text evidence="4">Belongs to the secreted LysM effector family.</text>
</comment>
<dbReference type="Pfam" id="PF01476">
    <property type="entry name" value="LysM"/>
    <property type="match status" value="4"/>
</dbReference>
<dbReference type="SUPFAM" id="SSF54106">
    <property type="entry name" value="LysM domain"/>
    <property type="match status" value="3"/>
</dbReference>
<proteinExistence type="inferred from homology"/>
<feature type="domain" description="LysM" evidence="7">
    <location>
        <begin position="224"/>
        <end position="270"/>
    </location>
</feature>
<feature type="signal peptide" evidence="6">
    <location>
        <begin position="1"/>
        <end position="21"/>
    </location>
</feature>
<dbReference type="PROSITE" id="PS51782">
    <property type="entry name" value="LYSM"/>
    <property type="match status" value="4"/>
</dbReference>
<dbReference type="AlphaFoldDB" id="A0A9P4X7M2"/>
<dbReference type="SUPFAM" id="SSF53474">
    <property type="entry name" value="alpha/beta-Hydrolases"/>
    <property type="match status" value="1"/>
</dbReference>
<comment type="caution">
    <text evidence="8">The sequence shown here is derived from an EMBL/GenBank/DDBJ whole genome shotgun (WGS) entry which is preliminary data.</text>
</comment>
<organism evidence="8 9">
    <name type="scientific">Trichoderma lentiforme</name>
    <dbReference type="NCBI Taxonomy" id="1567552"/>
    <lineage>
        <taxon>Eukaryota</taxon>
        <taxon>Fungi</taxon>
        <taxon>Dikarya</taxon>
        <taxon>Ascomycota</taxon>
        <taxon>Pezizomycotina</taxon>
        <taxon>Sordariomycetes</taxon>
        <taxon>Hypocreomycetidae</taxon>
        <taxon>Hypocreales</taxon>
        <taxon>Hypocreaceae</taxon>
        <taxon>Trichoderma</taxon>
    </lineage>
</organism>
<dbReference type="InterPro" id="IPR029058">
    <property type="entry name" value="AB_hydrolase_fold"/>
</dbReference>
<dbReference type="Gene3D" id="3.40.50.1820">
    <property type="entry name" value="alpha/beta hydrolase"/>
    <property type="match status" value="1"/>
</dbReference>
<name>A0A9P4X7M2_9HYPO</name>
<reference evidence="8 9" key="1">
    <citation type="submission" date="2018-06" db="EMBL/GenBank/DDBJ databases">
        <title>Genome analysis of cellulolytic fungus Trichoderma lentiforme CFAM-422.</title>
        <authorList>
            <person name="Steindorff A.S."/>
            <person name="Formighieri E.F."/>
            <person name="Midorikawa G.E.O."/>
            <person name="Tamietti M.S."/>
            <person name="Ramos E.Z."/>
            <person name="Silva A.S."/>
            <person name="Bon E.P.S."/>
            <person name="Mendes T.D."/>
            <person name="Damaso M.C.T."/>
            <person name="Favaro L.C.L."/>
        </authorList>
    </citation>
    <scope>NUCLEOTIDE SEQUENCE [LARGE SCALE GENOMIC DNA]</scope>
    <source>
        <strain evidence="8 9">CFAM-422</strain>
    </source>
</reference>
<dbReference type="PANTHER" id="PTHR34997">
    <property type="entry name" value="AM15"/>
    <property type="match status" value="1"/>
</dbReference>
<keyword evidence="1" id="KW-0147">Chitin-binding</keyword>
<evidence type="ECO:0000256" key="4">
    <source>
        <dbReference type="ARBA" id="ARBA00044955"/>
    </source>
</evidence>
<keyword evidence="9" id="KW-1185">Reference proteome</keyword>
<evidence type="ECO:0000256" key="3">
    <source>
        <dbReference type="ARBA" id="ARBA00023026"/>
    </source>
</evidence>
<evidence type="ECO:0000256" key="5">
    <source>
        <dbReference type="SAM" id="MobiDB-lite"/>
    </source>
</evidence>
<dbReference type="EMBL" id="QLNT01000020">
    <property type="protein sequence ID" value="KAF3062898.1"/>
    <property type="molecule type" value="Genomic_DNA"/>
</dbReference>
<dbReference type="InterPro" id="IPR018392">
    <property type="entry name" value="LysM"/>
</dbReference>
<dbReference type="PANTHER" id="PTHR34997:SF2">
    <property type="entry name" value="LYSM DOMAIN-CONTAINING PROTEIN-RELATED"/>
    <property type="match status" value="1"/>
</dbReference>
<feature type="region of interest" description="Disordered" evidence="5">
    <location>
        <begin position="87"/>
        <end position="133"/>
    </location>
</feature>
<feature type="compositionally biased region" description="Low complexity" evidence="5">
    <location>
        <begin position="87"/>
        <end position="126"/>
    </location>
</feature>
<dbReference type="GO" id="GO:0008061">
    <property type="term" value="F:chitin binding"/>
    <property type="evidence" value="ECO:0007669"/>
    <property type="project" value="UniProtKB-KW"/>
</dbReference>
<feature type="chain" id="PRO_5040486269" evidence="6">
    <location>
        <begin position="22"/>
        <end position="508"/>
    </location>
</feature>
<feature type="domain" description="LysM" evidence="7">
    <location>
        <begin position="34"/>
        <end position="78"/>
    </location>
</feature>
<feature type="domain" description="LysM" evidence="7">
    <location>
        <begin position="140"/>
        <end position="186"/>
    </location>
</feature>
<dbReference type="CDD" id="cd00118">
    <property type="entry name" value="LysM"/>
    <property type="match status" value="4"/>
</dbReference>
<dbReference type="SMART" id="SM00257">
    <property type="entry name" value="LysM"/>
    <property type="match status" value="4"/>
</dbReference>
<keyword evidence="3" id="KW-0843">Virulence</keyword>
<dbReference type="InterPro" id="IPR036779">
    <property type="entry name" value="LysM_dom_sf"/>
</dbReference>